<evidence type="ECO:0000313" key="10">
    <source>
        <dbReference type="EMBL" id="MEN7547151.1"/>
    </source>
</evidence>
<comment type="caution">
    <text evidence="10">The sequence shown here is derived from an EMBL/GenBank/DDBJ whole genome shotgun (WGS) entry which is preliminary data.</text>
</comment>
<feature type="transmembrane region" description="Helical" evidence="7">
    <location>
        <begin position="20"/>
        <end position="40"/>
    </location>
</feature>
<feature type="domain" description="Integral membrane protein YccS N-terminal" evidence="8">
    <location>
        <begin position="75"/>
        <end position="350"/>
    </location>
</feature>
<dbReference type="InterPro" id="IPR032692">
    <property type="entry name" value="YccS_N"/>
</dbReference>
<feature type="transmembrane region" description="Helical" evidence="7">
    <location>
        <begin position="144"/>
        <end position="166"/>
    </location>
</feature>
<dbReference type="RefSeq" id="WP_346819937.1">
    <property type="nucleotide sequence ID" value="NZ_JBDKWZ010000002.1"/>
</dbReference>
<gene>
    <name evidence="10" type="ORF">AAG747_04485</name>
</gene>
<dbReference type="PANTHER" id="PTHR30509">
    <property type="entry name" value="P-HYDROXYBENZOIC ACID EFFLUX PUMP SUBUNIT-RELATED"/>
    <property type="match status" value="1"/>
</dbReference>
<reference evidence="10 11" key="1">
    <citation type="submission" date="2024-04" db="EMBL/GenBank/DDBJ databases">
        <title>Novel genus in family Flammeovirgaceae.</title>
        <authorList>
            <person name="Nguyen T.H."/>
            <person name="Vuong T.Q."/>
            <person name="Le H."/>
            <person name="Kim S.-G."/>
        </authorList>
    </citation>
    <scope>NUCLEOTIDE SEQUENCE [LARGE SCALE GENOMIC DNA]</scope>
    <source>
        <strain evidence="10 11">JCM 23209</strain>
    </source>
</reference>
<feature type="transmembrane region" description="Helical" evidence="7">
    <location>
        <begin position="498"/>
        <end position="515"/>
    </location>
</feature>
<dbReference type="Proteomes" id="UP001403385">
    <property type="component" value="Unassembled WGS sequence"/>
</dbReference>
<dbReference type="Pfam" id="PF13515">
    <property type="entry name" value="FUSC_2"/>
    <property type="match status" value="1"/>
</dbReference>
<feature type="transmembrane region" description="Helical" evidence="7">
    <location>
        <begin position="451"/>
        <end position="468"/>
    </location>
</feature>
<sequence length="755" mass="86444">MKNTLQYLTQARDFLRTEDFATAFRYALGMFLPFVIMRSLGQDSLAIELMLGASFVSGVDLPGSWKHKTRLMLTSNMLATVLTIVILLIIPYFPLLIGFLFIAIFCLAYFASYGHEQAILAFMGYLAIMIALSSNASFQTPEAILGHSFRIFCGGIWYLAYALILFKISGKRVITRRVAQCLLLTAQYFEQRIALYEGRDDTKDVMFKLATLQSELQEMHDVLRHLLLKEPGRLVKADSLQRKMLLVFIELVEMLETAIAAPIDYDFLNKYLSRYRELVVVQQVVQVLVSDMYQLGNALFKGRRYLENTEITQVLDLLEENLSLLHEKSKSDPDAEKVYQWLKQVQHYLLHQCEKLGIIQGILSGKLEKPGTYVDESSHHQFVNPNPVNWISLSSNFNFESSFFRYAMRTAVVAVVGYSLAYLLQLTNPYWVLLTVLVVMKPGYSVTRQRFFHRVLGTVIGALVAYLIHLAEPGAMVSLFIFGVAIMLGFAFLSSNYVIASAFFTIYVINLYSFLHRAVEPMLIYRVVDTLIGAVLCLLAVRYLWPFWEKQNLPYFLEQSVSANRAYLLLLQKQFIGQKRGKVTEYRLARKQVFTHMANLINSLQRMLTDPEKKKKQVADYYESVILNYAMMSTASTIGIFLKRNEEERFDLEVLQTLLYAVLNNLNQTMALLKNESGPAELQIEEVTEAQLGNALTELRCKANAELRLGIKGQEYYHYTHVEFLTEQLIRLNALSAEMLKQLAKLSQKEFQIAA</sequence>
<name>A0AAW9S8A6_9BACT</name>
<dbReference type="Pfam" id="PF12805">
    <property type="entry name" value="FUSC-like"/>
    <property type="match status" value="1"/>
</dbReference>
<evidence type="ECO:0000256" key="6">
    <source>
        <dbReference type="ARBA" id="ARBA00043993"/>
    </source>
</evidence>
<comment type="subcellular location">
    <subcellularLocation>
        <location evidence="1">Cell membrane</location>
        <topology evidence="1">Multi-pass membrane protein</topology>
    </subcellularLocation>
</comment>
<dbReference type="EMBL" id="JBDKWZ010000002">
    <property type="protein sequence ID" value="MEN7547151.1"/>
    <property type="molecule type" value="Genomic_DNA"/>
</dbReference>
<feature type="transmembrane region" description="Helical" evidence="7">
    <location>
        <begin position="119"/>
        <end position="138"/>
    </location>
</feature>
<proteinExistence type="inferred from homology"/>
<feature type="transmembrane region" description="Helical" evidence="7">
    <location>
        <begin position="527"/>
        <end position="545"/>
    </location>
</feature>
<comment type="similarity">
    <text evidence="6">Belongs to the YccS/YhfK family.</text>
</comment>
<accession>A0AAW9S8A6</accession>
<keyword evidence="2" id="KW-1003">Cell membrane</keyword>
<feature type="domain" description="Integral membrane bound transporter" evidence="9">
    <location>
        <begin position="418"/>
        <end position="539"/>
    </location>
</feature>
<organism evidence="10 11">
    <name type="scientific">Rapidithrix thailandica</name>
    <dbReference type="NCBI Taxonomy" id="413964"/>
    <lineage>
        <taxon>Bacteria</taxon>
        <taxon>Pseudomonadati</taxon>
        <taxon>Bacteroidota</taxon>
        <taxon>Cytophagia</taxon>
        <taxon>Cytophagales</taxon>
        <taxon>Flammeovirgaceae</taxon>
        <taxon>Rapidithrix</taxon>
    </lineage>
</organism>
<evidence type="ECO:0000256" key="3">
    <source>
        <dbReference type="ARBA" id="ARBA00022692"/>
    </source>
</evidence>
<dbReference type="InterPro" id="IPR049453">
    <property type="entry name" value="Memb_transporter_dom"/>
</dbReference>
<evidence type="ECO:0000256" key="4">
    <source>
        <dbReference type="ARBA" id="ARBA00022989"/>
    </source>
</evidence>
<keyword evidence="3 7" id="KW-0812">Transmembrane</keyword>
<protein>
    <submittedName>
        <fullName evidence="10">FUSC family membrane protein</fullName>
    </submittedName>
</protein>
<dbReference type="AlphaFoldDB" id="A0AAW9S8A6"/>
<feature type="transmembrane region" description="Helical" evidence="7">
    <location>
        <begin position="411"/>
        <end position="431"/>
    </location>
</feature>
<feature type="transmembrane region" description="Helical" evidence="7">
    <location>
        <begin position="71"/>
        <end position="90"/>
    </location>
</feature>
<keyword evidence="4 7" id="KW-1133">Transmembrane helix</keyword>
<evidence type="ECO:0000256" key="1">
    <source>
        <dbReference type="ARBA" id="ARBA00004651"/>
    </source>
</evidence>
<dbReference type="PANTHER" id="PTHR30509:SF8">
    <property type="entry name" value="INNER MEMBRANE PROTEIN YCCS"/>
    <property type="match status" value="1"/>
</dbReference>
<evidence type="ECO:0000259" key="8">
    <source>
        <dbReference type="Pfam" id="PF12805"/>
    </source>
</evidence>
<evidence type="ECO:0000256" key="2">
    <source>
        <dbReference type="ARBA" id="ARBA00022475"/>
    </source>
</evidence>
<feature type="transmembrane region" description="Helical" evidence="7">
    <location>
        <begin position="475"/>
        <end position="492"/>
    </location>
</feature>
<evidence type="ECO:0000313" key="11">
    <source>
        <dbReference type="Proteomes" id="UP001403385"/>
    </source>
</evidence>
<evidence type="ECO:0000256" key="5">
    <source>
        <dbReference type="ARBA" id="ARBA00023136"/>
    </source>
</evidence>
<keyword evidence="5 7" id="KW-0472">Membrane</keyword>
<evidence type="ECO:0000259" key="9">
    <source>
        <dbReference type="Pfam" id="PF13515"/>
    </source>
</evidence>
<dbReference type="GO" id="GO:0005886">
    <property type="term" value="C:plasma membrane"/>
    <property type="evidence" value="ECO:0007669"/>
    <property type="project" value="UniProtKB-SubCell"/>
</dbReference>
<keyword evidence="11" id="KW-1185">Reference proteome</keyword>
<evidence type="ECO:0000256" key="7">
    <source>
        <dbReference type="SAM" id="Phobius"/>
    </source>
</evidence>